<sequence length="179" mass="20070">MQFRKIGKHWVKKGKELEIVPKVEEVPELPKGSKRKTVGKGKVKRGSPYVRKSACLTKGKEKSTENTVVLSDLEEEEAPLSEETVPKAQEKYSRLSLSVETTSQEHVPHYEPSSPQPNLATLLKDPMNENTLFRLLQETLHSSTFTHDAQKQITMASIAATAKGLVPPLRLKPQIEDMD</sequence>
<organism evidence="2 3">
    <name type="scientific">Senna tora</name>
    <dbReference type="NCBI Taxonomy" id="362788"/>
    <lineage>
        <taxon>Eukaryota</taxon>
        <taxon>Viridiplantae</taxon>
        <taxon>Streptophyta</taxon>
        <taxon>Embryophyta</taxon>
        <taxon>Tracheophyta</taxon>
        <taxon>Spermatophyta</taxon>
        <taxon>Magnoliopsida</taxon>
        <taxon>eudicotyledons</taxon>
        <taxon>Gunneridae</taxon>
        <taxon>Pentapetalae</taxon>
        <taxon>rosids</taxon>
        <taxon>fabids</taxon>
        <taxon>Fabales</taxon>
        <taxon>Fabaceae</taxon>
        <taxon>Caesalpinioideae</taxon>
        <taxon>Cassia clade</taxon>
        <taxon>Senna</taxon>
    </lineage>
</organism>
<feature type="region of interest" description="Disordered" evidence="1">
    <location>
        <begin position="26"/>
        <end position="45"/>
    </location>
</feature>
<feature type="region of interest" description="Disordered" evidence="1">
    <location>
        <begin position="96"/>
        <end position="115"/>
    </location>
</feature>
<feature type="compositionally biased region" description="Basic residues" evidence="1">
    <location>
        <begin position="32"/>
        <end position="45"/>
    </location>
</feature>
<comment type="caution">
    <text evidence="2">The sequence shown here is derived from an EMBL/GenBank/DDBJ whole genome shotgun (WGS) entry which is preliminary data.</text>
</comment>
<dbReference type="Proteomes" id="UP000634136">
    <property type="component" value="Unassembled WGS sequence"/>
</dbReference>
<name>A0A834W916_9FABA</name>
<feature type="compositionally biased region" description="Polar residues" evidence="1">
    <location>
        <begin position="96"/>
        <end position="105"/>
    </location>
</feature>
<gene>
    <name evidence="2" type="ORF">G2W53_028699</name>
</gene>
<reference evidence="2" key="1">
    <citation type="submission" date="2020-09" db="EMBL/GenBank/DDBJ databases">
        <title>Genome-Enabled Discovery of Anthraquinone Biosynthesis in Senna tora.</title>
        <authorList>
            <person name="Kang S.-H."/>
            <person name="Pandey R.P."/>
            <person name="Lee C.-M."/>
            <person name="Sim J.-S."/>
            <person name="Jeong J.-T."/>
            <person name="Choi B.-S."/>
            <person name="Jung M."/>
            <person name="Ginzburg D."/>
            <person name="Zhao K."/>
            <person name="Won S.Y."/>
            <person name="Oh T.-J."/>
            <person name="Yu Y."/>
            <person name="Kim N.-H."/>
            <person name="Lee O.R."/>
            <person name="Lee T.-H."/>
            <person name="Bashyal P."/>
            <person name="Kim T.-S."/>
            <person name="Lee W.-H."/>
            <person name="Kawkins C."/>
            <person name="Kim C.-K."/>
            <person name="Kim J.S."/>
            <person name="Ahn B.O."/>
            <person name="Rhee S.Y."/>
            <person name="Sohng J.K."/>
        </authorList>
    </citation>
    <scope>NUCLEOTIDE SEQUENCE</scope>
    <source>
        <tissue evidence="2">Leaf</tissue>
    </source>
</reference>
<evidence type="ECO:0000313" key="3">
    <source>
        <dbReference type="Proteomes" id="UP000634136"/>
    </source>
</evidence>
<protein>
    <submittedName>
        <fullName evidence="2">Uncharacterized protein</fullName>
    </submittedName>
</protein>
<evidence type="ECO:0000256" key="1">
    <source>
        <dbReference type="SAM" id="MobiDB-lite"/>
    </source>
</evidence>
<dbReference type="EMBL" id="JAAIUW010000009">
    <property type="protein sequence ID" value="KAF7814730.1"/>
    <property type="molecule type" value="Genomic_DNA"/>
</dbReference>
<accession>A0A834W916</accession>
<proteinExistence type="predicted"/>
<dbReference type="AlphaFoldDB" id="A0A834W916"/>
<keyword evidence="3" id="KW-1185">Reference proteome</keyword>
<evidence type="ECO:0000313" key="2">
    <source>
        <dbReference type="EMBL" id="KAF7814730.1"/>
    </source>
</evidence>